<feature type="compositionally biased region" description="Polar residues" evidence="1">
    <location>
        <begin position="71"/>
        <end position="81"/>
    </location>
</feature>
<dbReference type="InterPro" id="IPR036397">
    <property type="entry name" value="RNaseH_sf"/>
</dbReference>
<dbReference type="Proteomes" id="UP000235728">
    <property type="component" value="Unassembled WGS sequence"/>
</dbReference>
<dbReference type="SUPFAM" id="SSF53098">
    <property type="entry name" value="Ribonuclease H-like"/>
    <property type="match status" value="1"/>
</dbReference>
<feature type="compositionally biased region" description="Basic and acidic residues" evidence="1">
    <location>
        <begin position="86"/>
        <end position="97"/>
    </location>
</feature>
<gene>
    <name evidence="2" type="ORF">BM221_010813</name>
</gene>
<dbReference type="CDD" id="cd09276">
    <property type="entry name" value="Rnase_HI_RT_non_LTR"/>
    <property type="match status" value="1"/>
</dbReference>
<feature type="region of interest" description="Disordered" evidence="1">
    <location>
        <begin position="61"/>
        <end position="117"/>
    </location>
</feature>
<evidence type="ECO:0000256" key="1">
    <source>
        <dbReference type="SAM" id="MobiDB-lite"/>
    </source>
</evidence>
<protein>
    <recommendedName>
        <fullName evidence="4">RNase H type-1 domain-containing protein</fullName>
    </recommendedName>
</protein>
<reference evidence="2 3" key="1">
    <citation type="journal article" date="2016" name="Appl. Microbiol. Biotechnol.">
        <title>Characterization of T-DNA insertion mutants with decreased virulence in the entomopathogenic fungus Beauveria bassiana JEF-007.</title>
        <authorList>
            <person name="Kim S."/>
            <person name="Lee S.J."/>
            <person name="Nai Y.S."/>
            <person name="Yu J.S."/>
            <person name="Lee M.R."/>
            <person name="Yang Y.T."/>
            <person name="Kim J.S."/>
        </authorList>
    </citation>
    <scope>NUCLEOTIDE SEQUENCE [LARGE SCALE GENOMIC DNA]</scope>
    <source>
        <strain evidence="2 3">JEF-007</strain>
    </source>
</reference>
<comment type="caution">
    <text evidence="2">The sequence shown here is derived from an EMBL/GenBank/DDBJ whole genome shotgun (WGS) entry which is preliminary data.</text>
</comment>
<dbReference type="Gene3D" id="3.30.420.10">
    <property type="entry name" value="Ribonuclease H-like superfamily/Ribonuclease H"/>
    <property type="match status" value="1"/>
</dbReference>
<proteinExistence type="predicted"/>
<dbReference type="GO" id="GO:0003676">
    <property type="term" value="F:nucleic acid binding"/>
    <property type="evidence" value="ECO:0007669"/>
    <property type="project" value="InterPro"/>
</dbReference>
<organism evidence="2 3">
    <name type="scientific">Beauveria bassiana</name>
    <name type="common">White muscardine disease fungus</name>
    <name type="synonym">Tritirachium shiotae</name>
    <dbReference type="NCBI Taxonomy" id="176275"/>
    <lineage>
        <taxon>Eukaryota</taxon>
        <taxon>Fungi</taxon>
        <taxon>Dikarya</taxon>
        <taxon>Ascomycota</taxon>
        <taxon>Pezizomycotina</taxon>
        <taxon>Sordariomycetes</taxon>
        <taxon>Hypocreomycetidae</taxon>
        <taxon>Hypocreales</taxon>
        <taxon>Cordycipitaceae</taxon>
        <taxon>Beauveria</taxon>
    </lineage>
</organism>
<dbReference type="AlphaFoldDB" id="A0A2N6N7V0"/>
<dbReference type="InterPro" id="IPR012337">
    <property type="entry name" value="RNaseH-like_sf"/>
</dbReference>
<sequence>MSHDAFTAPGYDSDLSSICSICSILFNIEYIHIETSILKKINILNMGSSIPNTALSWIKESAGGPSRDNPENTNGSLSDDSTLAEDDTKNHALEGGRHPASRTAPAADRGTEREPLGTLDVHHPLTRRLLQHEHEIQHATYPDPATARRTAMRHIRLIRNAALAPAAERPRLIPQRFSSAIWTGSKERRLTKELQAERIRSWSQIQTRLVVYSDGSKTDQDTAGFRYAVYRRQQLIAQGCGQIGKGEVFDAEIKGVVESLRAALAHQRSKEGITVCIDNTSFIDCIGATAPPSSRMAFRTF</sequence>
<evidence type="ECO:0000313" key="2">
    <source>
        <dbReference type="EMBL" id="PMB63342.1"/>
    </source>
</evidence>
<dbReference type="EMBL" id="MRVG01000026">
    <property type="protein sequence ID" value="PMB63342.1"/>
    <property type="molecule type" value="Genomic_DNA"/>
</dbReference>
<evidence type="ECO:0008006" key="4">
    <source>
        <dbReference type="Google" id="ProtNLM"/>
    </source>
</evidence>
<evidence type="ECO:0000313" key="3">
    <source>
        <dbReference type="Proteomes" id="UP000235728"/>
    </source>
</evidence>
<accession>A0A2N6N7V0</accession>
<name>A0A2N6N7V0_BEABA</name>